<evidence type="ECO:0000313" key="2">
    <source>
        <dbReference type="Proteomes" id="UP000441523"/>
    </source>
</evidence>
<proteinExistence type="predicted"/>
<name>A0A6N6MRC1_9HYPH</name>
<evidence type="ECO:0000313" key="1">
    <source>
        <dbReference type="EMBL" id="KAB1073287.1"/>
    </source>
</evidence>
<keyword evidence="2" id="KW-1185">Reference proteome</keyword>
<dbReference type="RefSeq" id="WP_150964117.1">
    <property type="nucleotide sequence ID" value="NZ_VZZJ01000009.1"/>
</dbReference>
<dbReference type="Proteomes" id="UP000441523">
    <property type="component" value="Unassembled WGS sequence"/>
</dbReference>
<dbReference type="EMBL" id="VZZJ01000009">
    <property type="protein sequence ID" value="KAB1073287.1"/>
    <property type="molecule type" value="Genomic_DNA"/>
</dbReference>
<reference evidence="1 2" key="1">
    <citation type="submission" date="2019-09" db="EMBL/GenBank/DDBJ databases">
        <title>YIM 132548 draft genome.</title>
        <authorList>
            <person name="Jiang L."/>
        </authorList>
    </citation>
    <scope>NUCLEOTIDE SEQUENCE [LARGE SCALE GENOMIC DNA]</scope>
    <source>
        <strain evidence="1 2">YIM 132548</strain>
    </source>
</reference>
<protein>
    <submittedName>
        <fullName evidence="1">Efflux RND transporter periplasmic adaptor subunit</fullName>
    </submittedName>
</protein>
<accession>A0A6N6MRC1</accession>
<gene>
    <name evidence="1" type="ORF">F6X51_12305</name>
</gene>
<sequence length="376" mass="40429">MRGGEAVLFQRRRPILIVLLILAAAALGVLAVTEAGAPYLAGLHTRAMPLLSAWRERVNPAPAERPHLPAARTAVEDGRTVVRLKPEERARLGLETARVEAKVHREELQAYGSVLDLARVTELTNSYASARAQLQTAQARAEVSRSASLRAKNLGQYATTVQVETTEGTYQTDQAALMAADSQLRTLAATAQQEWGPVIGKAIVERSPVIGRLIERTEFLMQVTLPPGETLKGGPGVAFAEVPPQSSRVVLRFVSPATRTDPRIQGQSFFYIVAGDSGLMPGMSTLAFLPADRAVTGILVPEDAVVHWQGGTWVYRGLSENAFVRHPLKANTPMSDDAYVVGDLPGETEIVLKGAQALLSEEMKSLLQVSGGADDD</sequence>
<dbReference type="AlphaFoldDB" id="A0A6N6MRC1"/>
<organism evidence="1 2">
    <name type="scientific">Methylobacterium planeticum</name>
    <dbReference type="NCBI Taxonomy" id="2615211"/>
    <lineage>
        <taxon>Bacteria</taxon>
        <taxon>Pseudomonadati</taxon>
        <taxon>Pseudomonadota</taxon>
        <taxon>Alphaproteobacteria</taxon>
        <taxon>Hyphomicrobiales</taxon>
        <taxon>Methylobacteriaceae</taxon>
        <taxon>Methylobacterium</taxon>
    </lineage>
</organism>
<comment type="caution">
    <text evidence="1">The sequence shown here is derived from an EMBL/GenBank/DDBJ whole genome shotgun (WGS) entry which is preliminary data.</text>
</comment>